<feature type="coiled-coil region" evidence="1">
    <location>
        <begin position="70"/>
        <end position="174"/>
    </location>
</feature>
<dbReference type="EMBL" id="QEAM01000389">
    <property type="protein sequence ID" value="TPX40410.1"/>
    <property type="molecule type" value="Genomic_DNA"/>
</dbReference>
<gene>
    <name evidence="2" type="ORF">SeLEV6574_g06624</name>
</gene>
<dbReference type="Proteomes" id="UP000320475">
    <property type="component" value="Unassembled WGS sequence"/>
</dbReference>
<reference evidence="2 3" key="1">
    <citation type="journal article" date="2019" name="Sci. Rep.">
        <title>Comparative genomics of chytrid fungi reveal insights into the obligate biotrophic and pathogenic lifestyle of Synchytrium endobioticum.</title>
        <authorList>
            <person name="van de Vossenberg B.T.L.H."/>
            <person name="Warris S."/>
            <person name="Nguyen H.D.T."/>
            <person name="van Gent-Pelzer M.P.E."/>
            <person name="Joly D.L."/>
            <person name="van de Geest H.C."/>
            <person name="Bonants P.J.M."/>
            <person name="Smith D.S."/>
            <person name="Levesque C.A."/>
            <person name="van der Lee T.A.J."/>
        </authorList>
    </citation>
    <scope>NUCLEOTIDE SEQUENCE [LARGE SCALE GENOMIC DNA]</scope>
    <source>
        <strain evidence="2 3">LEV6574</strain>
    </source>
</reference>
<organism evidence="2 3">
    <name type="scientific">Synchytrium endobioticum</name>
    <dbReference type="NCBI Taxonomy" id="286115"/>
    <lineage>
        <taxon>Eukaryota</taxon>
        <taxon>Fungi</taxon>
        <taxon>Fungi incertae sedis</taxon>
        <taxon>Chytridiomycota</taxon>
        <taxon>Chytridiomycota incertae sedis</taxon>
        <taxon>Chytridiomycetes</taxon>
        <taxon>Synchytriales</taxon>
        <taxon>Synchytriaceae</taxon>
        <taxon>Synchytrium</taxon>
    </lineage>
</organism>
<sequence>MSNIQTNGVNGERACSGYCDGGMSNSEALFEEFFTPWLERLDKDVSRGADDVQQICHEMRGRTQYLGARCDETSNKMNKLETELQRLSSQLGNHIEPANHRAEITKLVDEINKFSAKVKTEQREARNRVCALEQKLAQELDLMKKQNEELAQHLKQERAKSAELEQQVEELKPKLSNKKSILEYGLEVFPTSAKPKVPPNSAAKLGCNTDGGQYKMQKDFTVSVSYVDEFNKQDRLKPIISDVITALSKELKPLRGQGVVAYDFMPQSASDELRKDAHLVILLGMKTTERIRMIERRVYGELGKFFCTDSVDRRYVLLATTGMPSTQNVMGLDNDEVREKIPSDQMIRHNMSTLFMSGADSKNLKSCDMNATAIYDVCKWMLDVTSKL</sequence>
<keyword evidence="1" id="KW-0175">Coiled coil</keyword>
<dbReference type="AlphaFoldDB" id="A0A507CFX4"/>
<dbReference type="VEuPathDB" id="FungiDB:SeMB42_g07811"/>
<evidence type="ECO:0000313" key="3">
    <source>
        <dbReference type="Proteomes" id="UP000320475"/>
    </source>
</evidence>
<evidence type="ECO:0000256" key="1">
    <source>
        <dbReference type="SAM" id="Coils"/>
    </source>
</evidence>
<evidence type="ECO:0000313" key="2">
    <source>
        <dbReference type="EMBL" id="TPX40410.1"/>
    </source>
</evidence>
<proteinExistence type="predicted"/>
<protein>
    <submittedName>
        <fullName evidence="2">Uncharacterized protein</fullName>
    </submittedName>
</protein>
<accession>A0A507CFX4</accession>
<name>A0A507CFX4_9FUNG</name>
<comment type="caution">
    <text evidence="2">The sequence shown here is derived from an EMBL/GenBank/DDBJ whole genome shotgun (WGS) entry which is preliminary data.</text>
</comment>